<dbReference type="EnsemblPlants" id="Bo5g085110.1">
    <property type="protein sequence ID" value="Bo5g085110.1"/>
    <property type="gene ID" value="Bo5g085110"/>
</dbReference>
<dbReference type="Proteomes" id="UP000032141">
    <property type="component" value="Chromosome C5"/>
</dbReference>
<sequence>HTDSSWCVISRESSSLSSRFHSSKAYPLYQLRVSTPREVFIIWYQSNTPSLRARFEDKSF</sequence>
<reference evidence="1 2" key="1">
    <citation type="journal article" date="2014" name="Genome Biol.">
        <title>Transcriptome and methylome profiling reveals relics of genome dominance in the mesopolyploid Brassica oleracea.</title>
        <authorList>
            <person name="Parkin I.A."/>
            <person name="Koh C."/>
            <person name="Tang H."/>
            <person name="Robinson S.J."/>
            <person name="Kagale S."/>
            <person name="Clarke W.E."/>
            <person name="Town C.D."/>
            <person name="Nixon J."/>
            <person name="Krishnakumar V."/>
            <person name="Bidwell S.L."/>
            <person name="Denoeud F."/>
            <person name="Belcram H."/>
            <person name="Links M.G."/>
            <person name="Just J."/>
            <person name="Clarke C."/>
            <person name="Bender T."/>
            <person name="Huebert T."/>
            <person name="Mason A.S."/>
            <person name="Pires J.C."/>
            <person name="Barker G."/>
            <person name="Moore J."/>
            <person name="Walley P.G."/>
            <person name="Manoli S."/>
            <person name="Batley J."/>
            <person name="Edwards D."/>
            <person name="Nelson M.N."/>
            <person name="Wang X."/>
            <person name="Paterson A.H."/>
            <person name="King G."/>
            <person name="Bancroft I."/>
            <person name="Chalhoub B."/>
            <person name="Sharpe A.G."/>
        </authorList>
    </citation>
    <scope>NUCLEOTIDE SEQUENCE</scope>
    <source>
        <strain evidence="1 2">cv. TO1000</strain>
    </source>
</reference>
<dbReference type="AlphaFoldDB" id="A0A0D3CGE0"/>
<keyword evidence="2" id="KW-1185">Reference proteome</keyword>
<accession>A0A0D3CGE0</accession>
<evidence type="ECO:0000313" key="1">
    <source>
        <dbReference type="EnsemblPlants" id="Bo5g085110.1"/>
    </source>
</evidence>
<proteinExistence type="predicted"/>
<reference evidence="1" key="2">
    <citation type="submission" date="2015-03" db="UniProtKB">
        <authorList>
            <consortium name="EnsemblPlants"/>
        </authorList>
    </citation>
    <scope>IDENTIFICATION</scope>
</reference>
<name>A0A0D3CGE0_BRAOL</name>
<dbReference type="HOGENOM" id="CLU_2948715_0_0_1"/>
<organism evidence="1 2">
    <name type="scientific">Brassica oleracea var. oleracea</name>
    <dbReference type="NCBI Taxonomy" id="109376"/>
    <lineage>
        <taxon>Eukaryota</taxon>
        <taxon>Viridiplantae</taxon>
        <taxon>Streptophyta</taxon>
        <taxon>Embryophyta</taxon>
        <taxon>Tracheophyta</taxon>
        <taxon>Spermatophyta</taxon>
        <taxon>Magnoliopsida</taxon>
        <taxon>eudicotyledons</taxon>
        <taxon>Gunneridae</taxon>
        <taxon>Pentapetalae</taxon>
        <taxon>rosids</taxon>
        <taxon>malvids</taxon>
        <taxon>Brassicales</taxon>
        <taxon>Brassicaceae</taxon>
        <taxon>Brassiceae</taxon>
        <taxon>Brassica</taxon>
    </lineage>
</organism>
<evidence type="ECO:0000313" key="2">
    <source>
        <dbReference type="Proteomes" id="UP000032141"/>
    </source>
</evidence>
<protein>
    <submittedName>
        <fullName evidence="1">Uncharacterized protein</fullName>
    </submittedName>
</protein>
<dbReference type="Gramene" id="Bo5g085110.1">
    <property type="protein sequence ID" value="Bo5g085110.1"/>
    <property type="gene ID" value="Bo5g085110"/>
</dbReference>